<keyword evidence="2" id="KW-0472">Membrane</keyword>
<sequence>MLTRLVIWLSLLCCGIAHGSPDSNCIQSGSSRWCFTFYSEPMPFGDANRKCEEVNSSLATVPNRYVKEFVLNYLNKTNNRTETFWIGLHWSHSMLRWISGYPAVVDVFWNKSSEDLSFKCVVASADGLWDSRVCTEPHPFLCSSEVKDSTESVRFLPHFKYECPRNFHLVGRRCLRFFFDEMATRAEAESTCTGLGAYLPTIRSFRENDLLVAMLADHPSTFWLGLSYGANGHWWANSGETEVAFTNWMAGEPSGDISNNCTVIHTDLYFLGKWSEVNCLSTAHFVCEAEPKLVPAHADSHLHGGLFVQGRCSSGFYEYRSACYMIIDLPPEVTRTSSLSSDSVTMACQNTVLDVDCSPSNVGGVLCPMVASPRDQFDAAFLRSLVDKFAHPPNAAWVGLKADRSHVYSDIPKFLESTNLLNYSILNALSNSIVCFSLHADKTLLSNNPCDSHLAALCGYELDARPLLPSWPQIPDVKPEVLKCPGDAWKLFDTNCYRLEGAGNEGRSWHDAELACIQFGGHLTSIASMTEDNFVRSLLPTTQPLKPWIGLKVLIDAGEDGSTVVKWSDDSPVNHLPLYVDGHGEGDEECFQLGSVQGKQFWTRANGCEELAPFVCKTPAFPISVEWKPQGSDHCLPGSHPQFCFSVNHTAVKFADAVSFCQAAGKHVATILDDSQQDFVLRALRQLASLELGRNTIQRYWIGLLRSRGTLHWVSGYPAVPNVYWKRGAEDSKEICVYVDVDLGNMLSWGTANCEEVNPFLCSNTPPLPPLLPSPKRPPIVPLKTSCPLGFLYVNGKCYKVEGDSRNNFTFAEAIAKCSRSGGHLATISSMYEQDIISVLLAERSFPFWIGLNTTTEGRKWANGASITYTNWMEEYPKWLNPRNPLCTYVHNQPTRTDGQWAETACNTKMGFICETRPTEVQMQQMFTPRLFSQDDCASGFLHYRGACYMLLRPSSSLPGRSASQLYDDVSAACAATSPIPLDCEKARGLAGCPVTITPHSHTEAAFMRLLIGEVADGNYVTEVWTGLKILSNSSLDITQTEDRVPLGSLDIDFGHLNNAAGAGYTCFSLRRDHTFLSSRHCSLPAPAICGYYHDTHPLHPHLTNADDFACPTVTERVGRSCFYRVDPTMKMSWVEAEEYCMIAGHEMNAAADGSVVGHLPSVHDPFTLRFIGQLNGNGLVWLGLTSTQELQGSTNGSWIDSQFQWSDGSPVDYLVFDPTTKKNYNRAALIGNLKTCVALDPQSGYWVKVDCFKRLAFTCQFPIEAFPKTHLVSGSKYLPAVKQCPSSFKIETENACYVVVKTQLSAKKALAFCGTLHPYASLASLHSEKEERDLLARLVDQHLEKAYWFGLSQSDLQYAWADSSVVDHISKTGVTVESSHFWHFQDCFTFNPLRNGPNASLTAAWYETNCSAERPFICQVYRGVHGPPSLEPAHPPRSDLPPLQCPQGYRQHEDRCFRFFPTLLSFDDAEGVCRKAVEGTGFMGFLARISNSREQDFVAGLFAAEAPRQPSMAWIGLRQGEKRWTDGTEVTFFRGSLDFPVPVPRDEESMCTLLLYSSNVHFYGLWSRSVCSISDQMYFVCQAVPISPTAVTVDNTAKANTMESTALTCADGYTLGFFNRTALALGESLSPPHCLQLVSTTPMTWQDARSLCKEQSASLPSIDTLADLSFFRAWLQTPRSLGGAGFPSNAAVWLDLRVPACPQCYSNWRWHAGEWDESPVRLTDWFNAPPDPSGCYLFGVAPPARNSTIASHLRSIRPAISCTNISLPVVCQRNLRLPSNSIGFAVNRCVRNPTPELSNVTAFHTNHSVAISGRACIRWDLVQHDFNRSDAVLPRNWRIFTAEIAYSEHASPFWEEHCAHLAIQDAAGKTIYRYACYTSTDPDSGLEDCDMDSCVTSLIPLGWIIFIALTCLALSVGITLCVVRVWNRQRFFLPRGRWLSPIKMTASSSVFGGAVAVHRQQFQQHGVLYSNGDGDPAAPYVRMFDNPASLPPLHSLVPSLTFKHNVYRPLHDQNPLLLDEPDNADEFTGPQMVNPEATALLLVTLTMPRPLTVPFLHDHKFLAYDWLCWKRF</sequence>
<dbReference type="PROSITE" id="PS00615">
    <property type="entry name" value="C_TYPE_LECTIN_1"/>
    <property type="match status" value="1"/>
</dbReference>
<dbReference type="InterPro" id="IPR001304">
    <property type="entry name" value="C-type_lectin-like"/>
</dbReference>
<feature type="domain" description="C-type lectin" evidence="4">
    <location>
        <begin position="1293"/>
        <end position="1420"/>
    </location>
</feature>
<dbReference type="PANTHER" id="PTHR22803">
    <property type="entry name" value="MANNOSE, PHOSPHOLIPASE, LECTIN RECEPTOR RELATED"/>
    <property type="match status" value="1"/>
</dbReference>
<dbReference type="Gene3D" id="3.10.100.10">
    <property type="entry name" value="Mannose-Binding Protein A, subunit A"/>
    <property type="match status" value="9"/>
</dbReference>
<evidence type="ECO:0000313" key="7">
    <source>
        <dbReference type="WBParaSite" id="EgrG_000677600"/>
    </source>
</evidence>
<dbReference type="OrthoDB" id="6158097at2759"/>
<evidence type="ECO:0000313" key="6">
    <source>
        <dbReference type="Proteomes" id="UP000492820"/>
    </source>
</evidence>
<feature type="domain" description="C-type lectin" evidence="4">
    <location>
        <begin position="1453"/>
        <end position="1573"/>
    </location>
</feature>
<feature type="domain" description="C-type lectin" evidence="4">
    <location>
        <begin position="170"/>
        <end position="288"/>
    </location>
</feature>
<reference evidence="5" key="2">
    <citation type="submission" date="2014-06" db="EMBL/GenBank/DDBJ databases">
        <authorList>
            <person name="Aslett M."/>
        </authorList>
    </citation>
    <scope>NUCLEOTIDE SEQUENCE</scope>
</reference>
<keyword evidence="1" id="KW-1015">Disulfide bond</keyword>
<dbReference type="PROSITE" id="PS50041">
    <property type="entry name" value="C_TYPE_LECTIN_2"/>
    <property type="match status" value="9"/>
</dbReference>
<keyword evidence="5" id="KW-0675">Receptor</keyword>
<dbReference type="SUPFAM" id="SSF56436">
    <property type="entry name" value="C-type lectin-like"/>
    <property type="match status" value="11"/>
</dbReference>
<dbReference type="CDD" id="cd00037">
    <property type="entry name" value="CLECT"/>
    <property type="match status" value="8"/>
</dbReference>
<evidence type="ECO:0000256" key="1">
    <source>
        <dbReference type="ARBA" id="ARBA00023157"/>
    </source>
</evidence>
<dbReference type="WBParaSite" id="EgrG_000677600">
    <property type="protein sequence ID" value="EgrG_000677600"/>
    <property type="gene ID" value="EgrG_000677600"/>
</dbReference>
<evidence type="ECO:0000259" key="4">
    <source>
        <dbReference type="PROSITE" id="PS50041"/>
    </source>
</evidence>
<protein>
    <submittedName>
        <fullName evidence="5 7">Phospholipase A2 receptor 1</fullName>
    </submittedName>
</protein>
<name>A0A068WGN7_ECHGR</name>
<dbReference type="Pfam" id="PF00059">
    <property type="entry name" value="Lectin_C"/>
    <property type="match status" value="7"/>
</dbReference>
<feature type="domain" description="C-type lectin" evidence="4">
    <location>
        <begin position="1631"/>
        <end position="1736"/>
    </location>
</feature>
<dbReference type="Proteomes" id="UP000492820">
    <property type="component" value="Unassembled WGS sequence"/>
</dbReference>
<dbReference type="InterPro" id="IPR050111">
    <property type="entry name" value="C-type_lectin/snaclec_domain"/>
</dbReference>
<accession>A0A068WGN7</accession>
<dbReference type="EMBL" id="LK028578">
    <property type="protein sequence ID" value="CDS18925.1"/>
    <property type="molecule type" value="Genomic_DNA"/>
</dbReference>
<organism evidence="5">
    <name type="scientific">Echinococcus granulosus</name>
    <name type="common">Hydatid tapeworm</name>
    <dbReference type="NCBI Taxonomy" id="6210"/>
    <lineage>
        <taxon>Eukaryota</taxon>
        <taxon>Metazoa</taxon>
        <taxon>Spiralia</taxon>
        <taxon>Lophotrochozoa</taxon>
        <taxon>Platyhelminthes</taxon>
        <taxon>Cestoda</taxon>
        <taxon>Eucestoda</taxon>
        <taxon>Cyclophyllidea</taxon>
        <taxon>Taeniidae</taxon>
        <taxon>Echinococcus</taxon>
        <taxon>Echinococcus granulosus group</taxon>
    </lineage>
</organism>
<dbReference type="SMART" id="SM00034">
    <property type="entry name" value="CLECT"/>
    <property type="match status" value="11"/>
</dbReference>
<proteinExistence type="predicted"/>
<feature type="signal peptide" evidence="3">
    <location>
        <begin position="1"/>
        <end position="19"/>
    </location>
</feature>
<feature type="domain" description="C-type lectin" evidence="4">
    <location>
        <begin position="1118"/>
        <end position="1261"/>
    </location>
</feature>
<reference evidence="7" key="3">
    <citation type="submission" date="2020-10" db="UniProtKB">
        <authorList>
            <consortium name="WormBaseParasite"/>
        </authorList>
    </citation>
    <scope>IDENTIFICATION</scope>
</reference>
<evidence type="ECO:0000313" key="5">
    <source>
        <dbReference type="EMBL" id="CDS18925.1"/>
    </source>
</evidence>
<evidence type="ECO:0000256" key="2">
    <source>
        <dbReference type="SAM" id="Phobius"/>
    </source>
</evidence>
<reference evidence="5 6" key="1">
    <citation type="journal article" date="2013" name="Nature">
        <title>The genomes of four tapeworm species reveal adaptations to parasitism.</title>
        <authorList>
            <person name="Tsai I.J."/>
            <person name="Zarowiecki M."/>
            <person name="Holroyd N."/>
            <person name="Garciarrubio A."/>
            <person name="Sanchez-Flores A."/>
            <person name="Brooks K.L."/>
            <person name="Tracey A."/>
            <person name="Bobes R.J."/>
            <person name="Fragoso G."/>
            <person name="Sciutto E."/>
            <person name="Aslett M."/>
            <person name="Beasley H."/>
            <person name="Bennett H.M."/>
            <person name="Cai J."/>
            <person name="Camicia F."/>
            <person name="Clark R."/>
            <person name="Cucher M."/>
            <person name="De Silva N."/>
            <person name="Day T.A."/>
            <person name="Deplazes P."/>
            <person name="Estrada K."/>
            <person name="Fernandez C."/>
            <person name="Holland P.W."/>
            <person name="Hou J."/>
            <person name="Hu S."/>
            <person name="Huckvale T."/>
            <person name="Hung S.S."/>
            <person name="Kamenetzky L."/>
            <person name="Keane J.A."/>
            <person name="Kiss F."/>
            <person name="Koziol U."/>
            <person name="Lambert O."/>
            <person name="Liu K."/>
            <person name="Luo X."/>
            <person name="Luo Y."/>
            <person name="Macchiaroli N."/>
            <person name="Nichol S."/>
            <person name="Paps J."/>
            <person name="Parkinson J."/>
            <person name="Pouchkina-Stantcheva N."/>
            <person name="Riddiford N."/>
            <person name="Rosenzvit M."/>
            <person name="Salinas G."/>
            <person name="Wasmuth J.D."/>
            <person name="Zamanian M."/>
            <person name="Zheng Y."/>
            <person name="Cai X."/>
            <person name="Soberon X."/>
            <person name="Olson P.D."/>
            <person name="Laclette J.P."/>
            <person name="Brehm K."/>
            <person name="Berriman M."/>
            <person name="Garciarrubio A."/>
            <person name="Bobes R.J."/>
            <person name="Fragoso G."/>
            <person name="Sanchez-Flores A."/>
            <person name="Estrada K."/>
            <person name="Cevallos M.A."/>
            <person name="Morett E."/>
            <person name="Gonzalez V."/>
            <person name="Portillo T."/>
            <person name="Ochoa-Leyva A."/>
            <person name="Jose M.V."/>
            <person name="Sciutto E."/>
            <person name="Landa A."/>
            <person name="Jimenez L."/>
            <person name="Valdes V."/>
            <person name="Carrero J.C."/>
            <person name="Larralde C."/>
            <person name="Morales-Montor J."/>
            <person name="Limon-Lason J."/>
            <person name="Soberon X."/>
            <person name="Laclette J.P."/>
        </authorList>
    </citation>
    <scope>NUCLEOTIDE SEQUENCE [LARGE SCALE GENOMIC DNA]</scope>
</reference>
<keyword evidence="3" id="KW-0732">Signal</keyword>
<feature type="domain" description="C-type lectin" evidence="4">
    <location>
        <begin position="30"/>
        <end position="143"/>
    </location>
</feature>
<dbReference type="InterPro" id="IPR018378">
    <property type="entry name" value="C-type_lectin_CS"/>
</dbReference>
<keyword evidence="2" id="KW-1133">Transmembrane helix</keyword>
<dbReference type="InterPro" id="IPR016186">
    <property type="entry name" value="C-type_lectin-like/link_sf"/>
</dbReference>
<feature type="chain" id="PRO_5035983631" evidence="3">
    <location>
        <begin position="20"/>
        <end position="2073"/>
    </location>
</feature>
<keyword evidence="2" id="KW-0812">Transmembrane</keyword>
<feature type="domain" description="C-type lectin" evidence="4">
    <location>
        <begin position="640"/>
        <end position="763"/>
    </location>
</feature>
<gene>
    <name evidence="5" type="ORF">EgrG_000677600</name>
</gene>
<feature type="domain" description="C-type lectin" evidence="4">
    <location>
        <begin position="492"/>
        <end position="617"/>
    </location>
</feature>
<feature type="transmembrane region" description="Helical" evidence="2">
    <location>
        <begin position="1902"/>
        <end position="1927"/>
    </location>
</feature>
<evidence type="ECO:0000256" key="3">
    <source>
        <dbReference type="SAM" id="SignalP"/>
    </source>
</evidence>
<feature type="domain" description="C-type lectin" evidence="4">
    <location>
        <begin position="794"/>
        <end position="915"/>
    </location>
</feature>
<dbReference type="InterPro" id="IPR016187">
    <property type="entry name" value="CTDL_fold"/>
</dbReference>